<keyword evidence="2" id="KW-1185">Reference proteome</keyword>
<reference evidence="1 2" key="1">
    <citation type="submission" date="2016-10" db="EMBL/GenBank/DDBJ databases">
        <title>Arsenicibacter rosenii gen. nov., sp. nov., an efficient arsenic-methylating bacterium isolated from an arsenic-contaminated paddy soil.</title>
        <authorList>
            <person name="Huang K."/>
        </authorList>
    </citation>
    <scope>NUCLEOTIDE SEQUENCE [LARGE SCALE GENOMIC DNA]</scope>
    <source>
        <strain evidence="1 2">SM-1</strain>
    </source>
</reference>
<comment type="caution">
    <text evidence="1">The sequence shown here is derived from an EMBL/GenBank/DDBJ whole genome shotgun (WGS) entry which is preliminary data.</text>
</comment>
<evidence type="ECO:0008006" key="3">
    <source>
        <dbReference type="Google" id="ProtNLM"/>
    </source>
</evidence>
<evidence type="ECO:0000313" key="1">
    <source>
        <dbReference type="EMBL" id="OIN60456.1"/>
    </source>
</evidence>
<gene>
    <name evidence="1" type="ORF">BLX24_06455</name>
</gene>
<proteinExistence type="predicted"/>
<accession>A0A1S2VQK3</accession>
<dbReference type="AlphaFoldDB" id="A0A1S2VQK3"/>
<sequence>MIQTSTYDDVIRYVYEETSEEENLAVEDTLMSDPEMMTQFLETLEIRALMNRIEREPRESSIQNILSYSRNYSSNPSV</sequence>
<dbReference type="RefSeq" id="WP_071502251.1">
    <property type="nucleotide sequence ID" value="NZ_MORL01000002.1"/>
</dbReference>
<dbReference type="Proteomes" id="UP000181790">
    <property type="component" value="Unassembled WGS sequence"/>
</dbReference>
<organism evidence="1 2">
    <name type="scientific">Arsenicibacter rosenii</name>
    <dbReference type="NCBI Taxonomy" id="1750698"/>
    <lineage>
        <taxon>Bacteria</taxon>
        <taxon>Pseudomonadati</taxon>
        <taxon>Bacteroidota</taxon>
        <taxon>Cytophagia</taxon>
        <taxon>Cytophagales</taxon>
        <taxon>Spirosomataceae</taxon>
        <taxon>Arsenicibacter</taxon>
    </lineage>
</organism>
<dbReference type="OrthoDB" id="982713at2"/>
<evidence type="ECO:0000313" key="2">
    <source>
        <dbReference type="Proteomes" id="UP000181790"/>
    </source>
</evidence>
<name>A0A1S2VQK3_9BACT</name>
<protein>
    <recommendedName>
        <fullName evidence="3">Anti-sigma factor</fullName>
    </recommendedName>
</protein>
<dbReference type="EMBL" id="MORL01000002">
    <property type="protein sequence ID" value="OIN60456.1"/>
    <property type="molecule type" value="Genomic_DNA"/>
</dbReference>